<reference evidence="1" key="1">
    <citation type="submission" date="2016-06" db="EMBL/GenBank/DDBJ databases">
        <authorList>
            <person name="Cuomo C."/>
            <person name="Litvintseva A."/>
            <person name="Heitman J."/>
            <person name="Chen Y."/>
            <person name="Sun S."/>
            <person name="Springer D."/>
            <person name="Dromer F."/>
            <person name="Young S."/>
            <person name="Zeng Q."/>
            <person name="Chapman S."/>
            <person name="Gujja S."/>
            <person name="Saif S."/>
            <person name="Birren B."/>
        </authorList>
    </citation>
    <scope>NUCLEOTIDE SEQUENCE</scope>
    <source>
        <strain evidence="1">CBS 7841</strain>
    </source>
</reference>
<evidence type="ECO:0000313" key="1">
    <source>
        <dbReference type="EMBL" id="WVN89592.1"/>
    </source>
</evidence>
<dbReference type="GeneID" id="91089028"/>
<sequence length="69" mass="8139">MFNKSNDRKFQAPPSRLQVDEVFTDRLKRLDGAKTREYHPVHNDNLCGMGIKCTMSKANRFLRKHYHSC</sequence>
<dbReference type="RefSeq" id="XP_066070292.1">
    <property type="nucleotide sequence ID" value="XM_066214195.1"/>
</dbReference>
<protein>
    <submittedName>
        <fullName evidence="1">Uncharacterized protein</fullName>
    </submittedName>
</protein>
<dbReference type="EMBL" id="CP143789">
    <property type="protein sequence ID" value="WVN89592.1"/>
    <property type="molecule type" value="Genomic_DNA"/>
</dbReference>
<proteinExistence type="predicted"/>
<keyword evidence="2" id="KW-1185">Reference proteome</keyword>
<reference evidence="1" key="3">
    <citation type="submission" date="2024-01" db="EMBL/GenBank/DDBJ databases">
        <authorList>
            <person name="Coelho M.A."/>
            <person name="David-Palma M."/>
            <person name="Shea T."/>
            <person name="Sun S."/>
            <person name="Cuomo C.A."/>
            <person name="Heitman J."/>
        </authorList>
    </citation>
    <scope>NUCLEOTIDE SEQUENCE</scope>
    <source>
        <strain evidence="1">CBS 7841</strain>
    </source>
</reference>
<dbReference type="Proteomes" id="UP000094043">
    <property type="component" value="Chromosome 6"/>
</dbReference>
<dbReference type="KEGG" id="cdep:91089028"/>
<gene>
    <name evidence="1" type="ORF">L203_104819</name>
</gene>
<name>A0AAJ8JWA9_9TREE</name>
<evidence type="ECO:0000313" key="2">
    <source>
        <dbReference type="Proteomes" id="UP000094043"/>
    </source>
</evidence>
<accession>A0AAJ8JWA9</accession>
<dbReference type="AlphaFoldDB" id="A0AAJ8JWA9"/>
<reference evidence="1" key="2">
    <citation type="journal article" date="2022" name="Elife">
        <title>Obligate sexual reproduction of a homothallic fungus closely related to the Cryptococcus pathogenic species complex.</title>
        <authorList>
            <person name="Passer A.R."/>
            <person name="Clancey S.A."/>
            <person name="Shea T."/>
            <person name="David-Palma M."/>
            <person name="Averette A.F."/>
            <person name="Boekhout T."/>
            <person name="Porcel B.M."/>
            <person name="Nowrousian M."/>
            <person name="Cuomo C.A."/>
            <person name="Sun S."/>
            <person name="Heitman J."/>
            <person name="Coelho M.A."/>
        </authorList>
    </citation>
    <scope>NUCLEOTIDE SEQUENCE</scope>
    <source>
        <strain evidence="1">CBS 7841</strain>
    </source>
</reference>
<organism evidence="1 2">
    <name type="scientific">Cryptococcus depauperatus CBS 7841</name>
    <dbReference type="NCBI Taxonomy" id="1295531"/>
    <lineage>
        <taxon>Eukaryota</taxon>
        <taxon>Fungi</taxon>
        <taxon>Dikarya</taxon>
        <taxon>Basidiomycota</taxon>
        <taxon>Agaricomycotina</taxon>
        <taxon>Tremellomycetes</taxon>
        <taxon>Tremellales</taxon>
        <taxon>Cryptococcaceae</taxon>
        <taxon>Cryptococcus</taxon>
    </lineage>
</organism>